<dbReference type="PANTHER" id="PTHR34478:SF2">
    <property type="entry name" value="MEMBRANE PROTEIN"/>
    <property type="match status" value="1"/>
</dbReference>
<gene>
    <name evidence="6" type="ORF">K8W16_03310</name>
</gene>
<dbReference type="PANTHER" id="PTHR34478">
    <property type="entry name" value="PROTEIN LEMA"/>
    <property type="match status" value="1"/>
</dbReference>
<keyword evidence="3" id="KW-0812">Transmembrane</keyword>
<dbReference type="EMBL" id="DYZA01000062">
    <property type="protein sequence ID" value="HJD96658.1"/>
    <property type="molecule type" value="Genomic_DNA"/>
</dbReference>
<evidence type="ECO:0000313" key="6">
    <source>
        <dbReference type="EMBL" id="HJD96658.1"/>
    </source>
</evidence>
<dbReference type="SUPFAM" id="SSF140478">
    <property type="entry name" value="LemA-like"/>
    <property type="match status" value="1"/>
</dbReference>
<evidence type="ECO:0000256" key="4">
    <source>
        <dbReference type="ARBA" id="ARBA00022989"/>
    </source>
</evidence>
<evidence type="ECO:0000256" key="3">
    <source>
        <dbReference type="ARBA" id="ARBA00022692"/>
    </source>
</evidence>
<dbReference type="Gene3D" id="1.20.1440.20">
    <property type="entry name" value="LemA-like domain"/>
    <property type="match status" value="1"/>
</dbReference>
<evidence type="ECO:0000256" key="2">
    <source>
        <dbReference type="ARBA" id="ARBA00008854"/>
    </source>
</evidence>
<evidence type="ECO:0000313" key="7">
    <source>
        <dbReference type="Proteomes" id="UP000698963"/>
    </source>
</evidence>
<evidence type="ECO:0000256" key="1">
    <source>
        <dbReference type="ARBA" id="ARBA00004167"/>
    </source>
</evidence>
<comment type="similarity">
    <text evidence="2">Belongs to the LemA family.</text>
</comment>
<comment type="caution">
    <text evidence="6">The sequence shown here is derived from an EMBL/GenBank/DDBJ whole genome shotgun (WGS) entry which is preliminary data.</text>
</comment>
<dbReference type="InterPro" id="IPR023353">
    <property type="entry name" value="LemA-like_dom_sf"/>
</dbReference>
<dbReference type="AlphaFoldDB" id="A0A921AVS3"/>
<dbReference type="Proteomes" id="UP000698963">
    <property type="component" value="Unassembled WGS sequence"/>
</dbReference>
<accession>A0A921AVS3</accession>
<sequence length="187" mass="20304">MIIAGVVAVAALALVLALILLHNAMVRGRNLAEEAWSGINVQLRRRHDLVPLLVSTVQGYAAHEKEVFLAVARAREAGMKVSGGSAHDVGEAEKGLSLALGRLLAVAEACPELKASENFLELQRSLAGLEDDIQMARRYYNGTVREQNNRIMQFPGNLVAARFGFHPMEYFEPDGGDEVLPQGYVAP</sequence>
<organism evidence="6 7">
    <name type="scientific">Mailhella massiliensis</name>
    <dbReference type="NCBI Taxonomy" id="1903261"/>
    <lineage>
        <taxon>Bacteria</taxon>
        <taxon>Pseudomonadati</taxon>
        <taxon>Thermodesulfobacteriota</taxon>
        <taxon>Desulfovibrionia</taxon>
        <taxon>Desulfovibrionales</taxon>
        <taxon>Desulfovibrionaceae</taxon>
        <taxon>Mailhella</taxon>
    </lineage>
</organism>
<protein>
    <submittedName>
        <fullName evidence="6">LemA family protein</fullName>
    </submittedName>
</protein>
<comment type="subcellular location">
    <subcellularLocation>
        <location evidence="1">Membrane</location>
        <topology evidence="1">Single-pass membrane protein</topology>
    </subcellularLocation>
</comment>
<dbReference type="RefSeq" id="WP_304121136.1">
    <property type="nucleotide sequence ID" value="NZ_DYZA01000062.1"/>
</dbReference>
<proteinExistence type="inferred from homology"/>
<dbReference type="GO" id="GO:0016020">
    <property type="term" value="C:membrane"/>
    <property type="evidence" value="ECO:0007669"/>
    <property type="project" value="UniProtKB-SubCell"/>
</dbReference>
<dbReference type="Pfam" id="PF04011">
    <property type="entry name" value="LemA"/>
    <property type="match status" value="1"/>
</dbReference>
<reference evidence="6" key="2">
    <citation type="submission" date="2021-09" db="EMBL/GenBank/DDBJ databases">
        <authorList>
            <person name="Gilroy R."/>
        </authorList>
    </citation>
    <scope>NUCLEOTIDE SEQUENCE</scope>
    <source>
        <strain evidence="6">ChiGjej2B2-19336</strain>
    </source>
</reference>
<keyword evidence="5" id="KW-0472">Membrane</keyword>
<dbReference type="InterPro" id="IPR007156">
    <property type="entry name" value="MamQ_LemA"/>
</dbReference>
<reference evidence="6" key="1">
    <citation type="journal article" date="2021" name="PeerJ">
        <title>Extensive microbial diversity within the chicken gut microbiome revealed by metagenomics and culture.</title>
        <authorList>
            <person name="Gilroy R."/>
            <person name="Ravi A."/>
            <person name="Getino M."/>
            <person name="Pursley I."/>
            <person name="Horton D.L."/>
            <person name="Alikhan N.F."/>
            <person name="Baker D."/>
            <person name="Gharbi K."/>
            <person name="Hall N."/>
            <person name="Watson M."/>
            <person name="Adriaenssens E.M."/>
            <person name="Foster-Nyarko E."/>
            <person name="Jarju S."/>
            <person name="Secka A."/>
            <person name="Antonio M."/>
            <person name="Oren A."/>
            <person name="Chaudhuri R.R."/>
            <person name="La Ragione R."/>
            <person name="Hildebrand F."/>
            <person name="Pallen M.J."/>
        </authorList>
    </citation>
    <scope>NUCLEOTIDE SEQUENCE</scope>
    <source>
        <strain evidence="6">ChiGjej2B2-19336</strain>
    </source>
</reference>
<evidence type="ECO:0000256" key="5">
    <source>
        <dbReference type="ARBA" id="ARBA00023136"/>
    </source>
</evidence>
<keyword evidence="4" id="KW-1133">Transmembrane helix</keyword>
<name>A0A921AVS3_9BACT</name>